<keyword evidence="1" id="KW-0889">Transcription antitermination</keyword>
<feature type="domain" description="NusG-like N-terminal" evidence="4">
    <location>
        <begin position="7"/>
        <end position="116"/>
    </location>
</feature>
<protein>
    <recommendedName>
        <fullName evidence="4">NusG-like N-terminal domain-containing protein</fullName>
    </recommendedName>
</protein>
<evidence type="ECO:0000256" key="3">
    <source>
        <dbReference type="ARBA" id="ARBA00023163"/>
    </source>
</evidence>
<dbReference type="PANTHER" id="PTHR30265:SF4">
    <property type="entry name" value="KOW MOTIF FAMILY PROTEIN, EXPRESSED"/>
    <property type="match status" value="1"/>
</dbReference>
<comment type="caution">
    <text evidence="5">The sequence shown here is derived from an EMBL/GenBank/DDBJ whole genome shotgun (WGS) entry which is preliminary data.</text>
</comment>
<dbReference type="AlphaFoldDB" id="A0A9D1EY52"/>
<proteinExistence type="predicted"/>
<keyword evidence="3" id="KW-0804">Transcription</keyword>
<dbReference type="Gene3D" id="2.30.30.30">
    <property type="match status" value="1"/>
</dbReference>
<sequence length="186" mass="21954">MKDPYWWYVLYVRSNTEHRVAKYVNLAFRNKGLPYELEAFSLESEQYFNSKKIKDSDKPYIRRPVFSNYIFIETNMPEEEFREAFFSIGYNSTDIIRLLTYGKSGIIALREEERIRLEYLFRSKRCLEHSVGYMEGDRVVITGGALVGMEGSIKKINRHHRSAQIEINLFNETQTIDVALEIVSKK</sequence>
<dbReference type="Proteomes" id="UP000823928">
    <property type="component" value="Unassembled WGS sequence"/>
</dbReference>
<dbReference type="SUPFAM" id="SSF82679">
    <property type="entry name" value="N-utilization substance G protein NusG, N-terminal domain"/>
    <property type="match status" value="1"/>
</dbReference>
<dbReference type="InterPro" id="IPR014722">
    <property type="entry name" value="Rib_uL2_dom2"/>
</dbReference>
<evidence type="ECO:0000256" key="2">
    <source>
        <dbReference type="ARBA" id="ARBA00023015"/>
    </source>
</evidence>
<dbReference type="Pfam" id="PF02357">
    <property type="entry name" value="NusG"/>
    <property type="match status" value="1"/>
</dbReference>
<evidence type="ECO:0000259" key="4">
    <source>
        <dbReference type="Pfam" id="PF02357"/>
    </source>
</evidence>
<evidence type="ECO:0000256" key="1">
    <source>
        <dbReference type="ARBA" id="ARBA00022814"/>
    </source>
</evidence>
<dbReference type="InterPro" id="IPR043425">
    <property type="entry name" value="NusG-like"/>
</dbReference>
<dbReference type="InterPro" id="IPR008991">
    <property type="entry name" value="Translation_prot_SH3-like_sf"/>
</dbReference>
<gene>
    <name evidence="5" type="ORF">IAC10_03370</name>
</gene>
<dbReference type="InterPro" id="IPR036735">
    <property type="entry name" value="NGN_dom_sf"/>
</dbReference>
<keyword evidence="2" id="KW-0805">Transcription regulation</keyword>
<name>A0A9D1EY52_9BACT</name>
<dbReference type="EMBL" id="DVIU01000073">
    <property type="protein sequence ID" value="HIS35655.1"/>
    <property type="molecule type" value="Genomic_DNA"/>
</dbReference>
<accession>A0A9D1EY52</accession>
<dbReference type="GO" id="GO:0006354">
    <property type="term" value="P:DNA-templated transcription elongation"/>
    <property type="evidence" value="ECO:0007669"/>
    <property type="project" value="InterPro"/>
</dbReference>
<evidence type="ECO:0000313" key="6">
    <source>
        <dbReference type="Proteomes" id="UP000823928"/>
    </source>
</evidence>
<dbReference type="SUPFAM" id="SSF50104">
    <property type="entry name" value="Translation proteins SH3-like domain"/>
    <property type="match status" value="1"/>
</dbReference>
<dbReference type="Gene3D" id="3.30.70.940">
    <property type="entry name" value="NusG, N-terminal domain"/>
    <property type="match status" value="1"/>
</dbReference>
<dbReference type="GO" id="GO:0031564">
    <property type="term" value="P:transcription antitermination"/>
    <property type="evidence" value="ECO:0007669"/>
    <property type="project" value="UniProtKB-KW"/>
</dbReference>
<dbReference type="InterPro" id="IPR006645">
    <property type="entry name" value="NGN-like_dom"/>
</dbReference>
<organism evidence="5 6">
    <name type="scientific">Candidatus Scatousia excrementigallinarum</name>
    <dbReference type="NCBI Taxonomy" id="2840935"/>
    <lineage>
        <taxon>Bacteria</taxon>
        <taxon>Candidatus Scatousia</taxon>
    </lineage>
</organism>
<evidence type="ECO:0000313" key="5">
    <source>
        <dbReference type="EMBL" id="HIS35655.1"/>
    </source>
</evidence>
<dbReference type="PANTHER" id="PTHR30265">
    <property type="entry name" value="RHO-INTERACTING TRANSCRIPTION TERMINATION FACTOR NUSG"/>
    <property type="match status" value="1"/>
</dbReference>
<dbReference type="CDD" id="cd06091">
    <property type="entry name" value="KOW_NusG"/>
    <property type="match status" value="1"/>
</dbReference>
<reference evidence="5" key="2">
    <citation type="journal article" date="2021" name="PeerJ">
        <title>Extensive microbial diversity within the chicken gut microbiome revealed by metagenomics and culture.</title>
        <authorList>
            <person name="Gilroy R."/>
            <person name="Ravi A."/>
            <person name="Getino M."/>
            <person name="Pursley I."/>
            <person name="Horton D.L."/>
            <person name="Alikhan N.F."/>
            <person name="Baker D."/>
            <person name="Gharbi K."/>
            <person name="Hall N."/>
            <person name="Watson M."/>
            <person name="Adriaenssens E.M."/>
            <person name="Foster-Nyarko E."/>
            <person name="Jarju S."/>
            <person name="Secka A."/>
            <person name="Antonio M."/>
            <person name="Oren A."/>
            <person name="Chaudhuri R.R."/>
            <person name="La Ragione R."/>
            <person name="Hildebrand F."/>
            <person name="Pallen M.J."/>
        </authorList>
    </citation>
    <scope>NUCLEOTIDE SEQUENCE</scope>
    <source>
        <strain evidence="5">6276</strain>
    </source>
</reference>
<reference evidence="5" key="1">
    <citation type="submission" date="2020-10" db="EMBL/GenBank/DDBJ databases">
        <authorList>
            <person name="Gilroy R."/>
        </authorList>
    </citation>
    <scope>NUCLEOTIDE SEQUENCE</scope>
    <source>
        <strain evidence="5">6276</strain>
    </source>
</reference>